<gene>
    <name evidence="1" type="ORF">BaRGS_00004333</name>
</gene>
<name>A0ABD0LY92_9CAEN</name>
<reference evidence="1 2" key="1">
    <citation type="journal article" date="2023" name="Sci. Data">
        <title>Genome assembly of the Korean intertidal mud-creeper Batillaria attramentaria.</title>
        <authorList>
            <person name="Patra A.K."/>
            <person name="Ho P.T."/>
            <person name="Jun S."/>
            <person name="Lee S.J."/>
            <person name="Kim Y."/>
            <person name="Won Y.J."/>
        </authorList>
    </citation>
    <scope>NUCLEOTIDE SEQUENCE [LARGE SCALE GENOMIC DNA]</scope>
    <source>
        <strain evidence="1">Wonlab-2016</strain>
    </source>
</reference>
<sequence length="97" mass="10670">MDLLEACRPHARNSCLPLGTAEYIETLRGYSSTGTATPITGTSLCQGELCAPNRSLVPASRRLMRKVEQRRVEAGLRHAQLIAATTESDINTRLSEW</sequence>
<protein>
    <submittedName>
        <fullName evidence="1">Uncharacterized protein</fullName>
    </submittedName>
</protein>
<dbReference type="Proteomes" id="UP001519460">
    <property type="component" value="Unassembled WGS sequence"/>
</dbReference>
<dbReference type="EMBL" id="JACVVK020000015">
    <property type="protein sequence ID" value="KAK7504467.1"/>
    <property type="molecule type" value="Genomic_DNA"/>
</dbReference>
<evidence type="ECO:0000313" key="2">
    <source>
        <dbReference type="Proteomes" id="UP001519460"/>
    </source>
</evidence>
<proteinExistence type="predicted"/>
<evidence type="ECO:0000313" key="1">
    <source>
        <dbReference type="EMBL" id="KAK7504467.1"/>
    </source>
</evidence>
<accession>A0ABD0LY92</accession>
<keyword evidence="2" id="KW-1185">Reference proteome</keyword>
<dbReference type="AlphaFoldDB" id="A0ABD0LY92"/>
<organism evidence="1 2">
    <name type="scientific">Batillaria attramentaria</name>
    <dbReference type="NCBI Taxonomy" id="370345"/>
    <lineage>
        <taxon>Eukaryota</taxon>
        <taxon>Metazoa</taxon>
        <taxon>Spiralia</taxon>
        <taxon>Lophotrochozoa</taxon>
        <taxon>Mollusca</taxon>
        <taxon>Gastropoda</taxon>
        <taxon>Caenogastropoda</taxon>
        <taxon>Sorbeoconcha</taxon>
        <taxon>Cerithioidea</taxon>
        <taxon>Batillariidae</taxon>
        <taxon>Batillaria</taxon>
    </lineage>
</organism>
<comment type="caution">
    <text evidence="1">The sequence shown here is derived from an EMBL/GenBank/DDBJ whole genome shotgun (WGS) entry which is preliminary data.</text>
</comment>